<keyword evidence="2" id="KW-0479">Metal-binding</keyword>
<dbReference type="GO" id="GO:0003676">
    <property type="term" value="F:nucleic acid binding"/>
    <property type="evidence" value="ECO:0007669"/>
    <property type="project" value="InterPro"/>
</dbReference>
<accession>A0AA88UE43</accession>
<keyword evidence="2" id="KW-0863">Zinc-finger</keyword>
<proteinExistence type="predicted"/>
<keyword evidence="1" id="KW-0378">Hydrolase</keyword>
<feature type="region of interest" description="Disordered" evidence="3">
    <location>
        <begin position="92"/>
        <end position="130"/>
    </location>
</feature>
<dbReference type="Pfam" id="PF14223">
    <property type="entry name" value="Retrotran_gag_2"/>
    <property type="match status" value="1"/>
</dbReference>
<keyword evidence="2" id="KW-0862">Zinc</keyword>
<reference evidence="5" key="1">
    <citation type="submission" date="2022-12" db="EMBL/GenBank/DDBJ databases">
        <title>Draft genome assemblies for two species of Escallonia (Escalloniales).</title>
        <authorList>
            <person name="Chanderbali A."/>
            <person name="Dervinis C."/>
            <person name="Anghel I."/>
            <person name="Soltis D."/>
            <person name="Soltis P."/>
            <person name="Zapata F."/>
        </authorList>
    </citation>
    <scope>NUCLEOTIDE SEQUENCE</scope>
    <source>
        <strain evidence="5">UCBG92.1500</strain>
        <tissue evidence="5">Leaf</tissue>
    </source>
</reference>
<dbReference type="Proteomes" id="UP001187471">
    <property type="component" value="Unassembled WGS sequence"/>
</dbReference>
<evidence type="ECO:0000313" key="6">
    <source>
        <dbReference type="Proteomes" id="UP001187471"/>
    </source>
</evidence>
<dbReference type="GO" id="GO:0008233">
    <property type="term" value="F:peptidase activity"/>
    <property type="evidence" value="ECO:0007669"/>
    <property type="project" value="UniProtKB-KW"/>
</dbReference>
<keyword evidence="6" id="KW-1185">Reference proteome</keyword>
<dbReference type="Pfam" id="PF13976">
    <property type="entry name" value="gag_pre-integrs"/>
    <property type="match status" value="1"/>
</dbReference>
<dbReference type="InterPro" id="IPR001878">
    <property type="entry name" value="Znf_CCHC"/>
</dbReference>
<dbReference type="AlphaFoldDB" id="A0AA88UE43"/>
<gene>
    <name evidence="5" type="ORF">RJ640_013472</name>
</gene>
<evidence type="ECO:0000259" key="4">
    <source>
        <dbReference type="PROSITE" id="PS50158"/>
    </source>
</evidence>
<dbReference type="InterPro" id="IPR025724">
    <property type="entry name" value="GAG-pre-integrase_dom"/>
</dbReference>
<name>A0AA88UE43_9ASTE</name>
<dbReference type="PANTHER" id="PTHR42648:SF18">
    <property type="entry name" value="RETROTRANSPOSON, UNCLASSIFIED-LIKE PROTEIN"/>
    <property type="match status" value="1"/>
</dbReference>
<evidence type="ECO:0000256" key="2">
    <source>
        <dbReference type="PROSITE-ProRule" id="PRU00047"/>
    </source>
</evidence>
<dbReference type="GO" id="GO:0006508">
    <property type="term" value="P:proteolysis"/>
    <property type="evidence" value="ECO:0007669"/>
    <property type="project" value="UniProtKB-KW"/>
</dbReference>
<evidence type="ECO:0000256" key="1">
    <source>
        <dbReference type="ARBA" id="ARBA00022670"/>
    </source>
</evidence>
<dbReference type="InterPro" id="IPR054722">
    <property type="entry name" value="PolX-like_BBD"/>
</dbReference>
<dbReference type="Pfam" id="PF22936">
    <property type="entry name" value="Pol_BBD"/>
    <property type="match status" value="1"/>
</dbReference>
<sequence length="409" mass="46391">MSNGTPFQVPPLTKENYETWCLRMKALLGAYDVWEPVANEVGKGDVAAMKKDQKALTLIYQSLDDNMFEKVANATTSKQAWDTLQASFKGGRGRGRGIYGRGSYQQPNKEEKSQDYNQGRGCGRNRGKNWRTNQGRYDKSKVECFTCHENGHYSWECKNNVEEKTNFVENKNEDGDPTLLLACKGDENEEKNLWYLDSGASSHICGKKNLFMELDEFFGGNITFEDFSQVQVKEKGTILIRLKDGSHQFISNVFYVPDMKSNILSLGQVLEKIFDIHLKDKSLIMKDGNGKLLAKVPMTKNRMFMLNIQSDVPRCLKTCIKDSSWLRHMRLGHLNFDGLQVMSKKSMVKGLPSINHLNQLCEGCLFGKQARKSFPKESMTIAKCPLELIHSDVCGPIKPSLLGKNTYFL</sequence>
<dbReference type="PANTHER" id="PTHR42648">
    <property type="entry name" value="TRANSPOSASE, PUTATIVE-RELATED"/>
    <property type="match status" value="1"/>
</dbReference>
<feature type="domain" description="CCHC-type" evidence="4">
    <location>
        <begin position="144"/>
        <end position="159"/>
    </location>
</feature>
<evidence type="ECO:0000313" key="5">
    <source>
        <dbReference type="EMBL" id="KAK2981150.1"/>
    </source>
</evidence>
<evidence type="ECO:0000256" key="3">
    <source>
        <dbReference type="SAM" id="MobiDB-lite"/>
    </source>
</evidence>
<comment type="caution">
    <text evidence="5">The sequence shown here is derived from an EMBL/GenBank/DDBJ whole genome shotgun (WGS) entry which is preliminary data.</text>
</comment>
<dbReference type="EMBL" id="JAVXUO010001556">
    <property type="protein sequence ID" value="KAK2981150.1"/>
    <property type="molecule type" value="Genomic_DNA"/>
</dbReference>
<dbReference type="PROSITE" id="PS50158">
    <property type="entry name" value="ZF_CCHC"/>
    <property type="match status" value="1"/>
</dbReference>
<organism evidence="5 6">
    <name type="scientific">Escallonia rubra</name>
    <dbReference type="NCBI Taxonomy" id="112253"/>
    <lineage>
        <taxon>Eukaryota</taxon>
        <taxon>Viridiplantae</taxon>
        <taxon>Streptophyta</taxon>
        <taxon>Embryophyta</taxon>
        <taxon>Tracheophyta</taxon>
        <taxon>Spermatophyta</taxon>
        <taxon>Magnoliopsida</taxon>
        <taxon>eudicotyledons</taxon>
        <taxon>Gunneridae</taxon>
        <taxon>Pentapetalae</taxon>
        <taxon>asterids</taxon>
        <taxon>campanulids</taxon>
        <taxon>Escalloniales</taxon>
        <taxon>Escalloniaceae</taxon>
        <taxon>Escallonia</taxon>
    </lineage>
</organism>
<dbReference type="GO" id="GO:0008270">
    <property type="term" value="F:zinc ion binding"/>
    <property type="evidence" value="ECO:0007669"/>
    <property type="project" value="UniProtKB-KW"/>
</dbReference>
<dbReference type="SUPFAM" id="SSF57756">
    <property type="entry name" value="Retrovirus zinc finger-like domains"/>
    <property type="match status" value="1"/>
</dbReference>
<dbReference type="InterPro" id="IPR036875">
    <property type="entry name" value="Znf_CCHC_sf"/>
</dbReference>
<keyword evidence="1" id="KW-0645">Protease</keyword>
<dbReference type="InterPro" id="IPR039537">
    <property type="entry name" value="Retrotran_Ty1/copia-like"/>
</dbReference>
<protein>
    <recommendedName>
        <fullName evidence="4">CCHC-type domain-containing protein</fullName>
    </recommendedName>
</protein>